<dbReference type="RefSeq" id="WP_184169358.1">
    <property type="nucleotide sequence ID" value="NZ_JACHGF010000001.1"/>
</dbReference>
<feature type="transmembrane region" description="Helical" evidence="2">
    <location>
        <begin position="43"/>
        <end position="62"/>
    </location>
</feature>
<proteinExistence type="predicted"/>
<accession>A0A840TL83</accession>
<protein>
    <recommendedName>
        <fullName evidence="5">DUF4175 domain-containing protein</fullName>
    </recommendedName>
</protein>
<dbReference type="Proteomes" id="UP000557307">
    <property type="component" value="Unassembled WGS sequence"/>
</dbReference>
<keyword evidence="2" id="KW-1133">Transmembrane helix</keyword>
<sequence length="735" mass="82330">MNELQRLITSVSYQLYLNALLRCLLLAGSVFLLTLALGTSVGLALGVAALGLISGIFLTKMYQNKKPVAISLLHQRVEGTEYSLELLTKKELNLAEQLQLQRLSARAAQVPTPTVLFAQLPAYGALLLLALGTYYFLPKLLAAPAAKTENQIQETKVPQIPRSVAVALQSARLSVQPPAYTGLPGTSTSELNAAAIVGSQLTWRLQFNAPEGLSVRLTNQRGAEVPFRRAEGYFTYADRLLHSGLYALRAYRDDSLVYQSDYYQLEAQPDLPPKIEPASKELYQYHLLKDPKTMRVSARISDDFRVQQAFIVATLARGSGENVKFREVRFPLDKTNFKESTLTKNIDLKALGFAPGDELYYYWAALDNKQPEGNFTKSDTYFVVYKDTAQLADAELATMAVNVMPEYFRSQRQIIIDTEKLLARRKKISTKEFNHISNEIGFDQKVLRLRYGQFLGEEFETTIGGGNALPTDGEGDVVAGFANLKAFTHDSDHSEVEHDGHDHGHAHAHNHAPAAGSDDKDPLAALMEQYIHSHDDAETNTFYEQSTRSLLKMALEQMWQSELHLRMYEPEQALPYEQKALEYLKIVQQKSRAYVKKSGYDPPPLKEKEKRLTGELGKINPRLSQERRYLPQPVRERAAKVLGYLELTTLSAAQRQQVQQLGHELSEQARSSGPPDWALLGTLQKIASAQVLSAPEKEKLQRTLYGLVRGSDPSPTTAPQTAEPKLQQAFWRHLQ</sequence>
<dbReference type="AlphaFoldDB" id="A0A840TL83"/>
<evidence type="ECO:0000256" key="2">
    <source>
        <dbReference type="SAM" id="Phobius"/>
    </source>
</evidence>
<organism evidence="3 4">
    <name type="scientific">Rhabdobacter roseus</name>
    <dbReference type="NCBI Taxonomy" id="1655419"/>
    <lineage>
        <taxon>Bacteria</taxon>
        <taxon>Pseudomonadati</taxon>
        <taxon>Bacteroidota</taxon>
        <taxon>Cytophagia</taxon>
        <taxon>Cytophagales</taxon>
        <taxon>Cytophagaceae</taxon>
        <taxon>Rhabdobacter</taxon>
    </lineage>
</organism>
<evidence type="ECO:0000313" key="3">
    <source>
        <dbReference type="EMBL" id="MBB5281973.1"/>
    </source>
</evidence>
<evidence type="ECO:0008006" key="5">
    <source>
        <dbReference type="Google" id="ProtNLM"/>
    </source>
</evidence>
<feature type="transmembrane region" description="Helical" evidence="2">
    <location>
        <begin position="115"/>
        <end position="137"/>
    </location>
</feature>
<keyword evidence="2" id="KW-0472">Membrane</keyword>
<comment type="caution">
    <text evidence="3">The sequence shown here is derived from an EMBL/GenBank/DDBJ whole genome shotgun (WGS) entry which is preliminary data.</text>
</comment>
<feature type="region of interest" description="Disordered" evidence="1">
    <location>
        <begin position="491"/>
        <end position="520"/>
    </location>
</feature>
<feature type="transmembrane region" description="Helical" evidence="2">
    <location>
        <begin position="15"/>
        <end position="37"/>
    </location>
</feature>
<dbReference type="EMBL" id="JACHGF010000001">
    <property type="protein sequence ID" value="MBB5281973.1"/>
    <property type="molecule type" value="Genomic_DNA"/>
</dbReference>
<name>A0A840TL83_9BACT</name>
<reference evidence="3 4" key="1">
    <citation type="submission" date="2020-08" db="EMBL/GenBank/DDBJ databases">
        <title>Genomic Encyclopedia of Type Strains, Phase IV (KMG-IV): sequencing the most valuable type-strain genomes for metagenomic binning, comparative biology and taxonomic classification.</title>
        <authorList>
            <person name="Goeker M."/>
        </authorList>
    </citation>
    <scope>NUCLEOTIDE SEQUENCE [LARGE SCALE GENOMIC DNA]</scope>
    <source>
        <strain evidence="3 4">DSM 105074</strain>
    </source>
</reference>
<keyword evidence="2" id="KW-0812">Transmembrane</keyword>
<evidence type="ECO:0000313" key="4">
    <source>
        <dbReference type="Proteomes" id="UP000557307"/>
    </source>
</evidence>
<keyword evidence="4" id="KW-1185">Reference proteome</keyword>
<gene>
    <name evidence="3" type="ORF">HNQ92_000094</name>
</gene>
<feature type="compositionally biased region" description="Basic and acidic residues" evidence="1">
    <location>
        <begin position="491"/>
        <end position="505"/>
    </location>
</feature>
<evidence type="ECO:0000256" key="1">
    <source>
        <dbReference type="SAM" id="MobiDB-lite"/>
    </source>
</evidence>